<feature type="non-terminal residue" evidence="2">
    <location>
        <position position="1"/>
    </location>
</feature>
<dbReference type="AlphaFoldDB" id="A0A426YQ06"/>
<organism evidence="2 3">
    <name type="scientific">Ensete ventricosum</name>
    <name type="common">Abyssinian banana</name>
    <name type="synonym">Musa ensete</name>
    <dbReference type="NCBI Taxonomy" id="4639"/>
    <lineage>
        <taxon>Eukaryota</taxon>
        <taxon>Viridiplantae</taxon>
        <taxon>Streptophyta</taxon>
        <taxon>Embryophyta</taxon>
        <taxon>Tracheophyta</taxon>
        <taxon>Spermatophyta</taxon>
        <taxon>Magnoliopsida</taxon>
        <taxon>Liliopsida</taxon>
        <taxon>Zingiberales</taxon>
        <taxon>Musaceae</taxon>
        <taxon>Ensete</taxon>
    </lineage>
</organism>
<name>A0A426YQ06_ENSVE</name>
<gene>
    <name evidence="2" type="ORF">B296_00037401</name>
</gene>
<feature type="transmembrane region" description="Helical" evidence="1">
    <location>
        <begin position="48"/>
        <end position="69"/>
    </location>
</feature>
<evidence type="ECO:0000256" key="1">
    <source>
        <dbReference type="SAM" id="Phobius"/>
    </source>
</evidence>
<reference evidence="2 3" key="1">
    <citation type="journal article" date="2014" name="Agronomy (Basel)">
        <title>A Draft Genome Sequence for Ensete ventricosum, the Drought-Tolerant Tree Against Hunger.</title>
        <authorList>
            <person name="Harrison J."/>
            <person name="Moore K.A."/>
            <person name="Paszkiewicz K."/>
            <person name="Jones T."/>
            <person name="Grant M."/>
            <person name="Ambacheew D."/>
            <person name="Muzemil S."/>
            <person name="Studholme D.J."/>
        </authorList>
    </citation>
    <scope>NUCLEOTIDE SEQUENCE [LARGE SCALE GENOMIC DNA]</scope>
</reference>
<keyword evidence="1" id="KW-0472">Membrane</keyword>
<comment type="caution">
    <text evidence="2">The sequence shown here is derived from an EMBL/GenBank/DDBJ whole genome shotgun (WGS) entry which is preliminary data.</text>
</comment>
<accession>A0A426YQ06</accession>
<keyword evidence="1" id="KW-1133">Transmembrane helix</keyword>
<feature type="transmembrane region" description="Helical" evidence="1">
    <location>
        <begin position="17"/>
        <end position="36"/>
    </location>
</feature>
<proteinExistence type="predicted"/>
<keyword evidence="1" id="KW-0812">Transmembrane</keyword>
<protein>
    <submittedName>
        <fullName evidence="2">Uncharacterized protein</fullName>
    </submittedName>
</protein>
<dbReference type="EMBL" id="AMZH03010937">
    <property type="protein sequence ID" value="RRT53800.1"/>
    <property type="molecule type" value="Genomic_DNA"/>
</dbReference>
<dbReference type="Proteomes" id="UP000287651">
    <property type="component" value="Unassembled WGS sequence"/>
</dbReference>
<sequence length="194" mass="21848">VAYTTYPRLLLNLQSSAIVATCLLAPNCSPLLLFYLDEKLIDTDTVKFHGLFPLVLSWYLAFVFAFSTFSAPFMTNALPPGEQWIDDSTEVNSAAKPIPLSFVSLSSRSIDPLKRKFQCSLAPSFDHLGMATNTLSSTYRPLYEYQIFRVSNFPHLYEHCTTLSVVIQHIPLFMVSSFTKRPLALSIVKFTCQC</sequence>
<evidence type="ECO:0000313" key="3">
    <source>
        <dbReference type="Proteomes" id="UP000287651"/>
    </source>
</evidence>
<evidence type="ECO:0000313" key="2">
    <source>
        <dbReference type="EMBL" id="RRT53800.1"/>
    </source>
</evidence>